<comment type="subcellular location">
    <subcellularLocation>
        <location evidence="1 12">Cell membrane</location>
        <topology evidence="1 12">Multi-pass membrane protein</topology>
    </subcellularLocation>
</comment>
<dbReference type="RefSeq" id="WP_124733860.1">
    <property type="nucleotide sequence ID" value="NZ_WSSB01000009.1"/>
</dbReference>
<evidence type="ECO:0000256" key="1">
    <source>
        <dbReference type="ARBA" id="ARBA00004651"/>
    </source>
</evidence>
<sequence>MKQVIAICCGASLGALSRWGLSELNRHFPLLPPGTLIANLLGGYLIGLAIAYFAHADIAPHWRLFVVTGFLGALTTFSTFSVEVTSLLQQGRPLWALFAVSSHVLGSLFMTALGMASWNVLHKAGLF</sequence>
<dbReference type="GO" id="GO:0046872">
    <property type="term" value="F:metal ion binding"/>
    <property type="evidence" value="ECO:0007669"/>
    <property type="project" value="UniProtKB-KW"/>
</dbReference>
<protein>
    <recommendedName>
        <fullName evidence="12">Fluoride-specific ion channel FluC</fullName>
    </recommendedName>
</protein>
<evidence type="ECO:0000256" key="12">
    <source>
        <dbReference type="HAMAP-Rule" id="MF_00454"/>
    </source>
</evidence>
<comment type="catalytic activity">
    <reaction evidence="11">
        <text>fluoride(in) = fluoride(out)</text>
        <dbReference type="Rhea" id="RHEA:76159"/>
        <dbReference type="ChEBI" id="CHEBI:17051"/>
    </reaction>
    <physiologicalReaction direction="left-to-right" evidence="11">
        <dbReference type="Rhea" id="RHEA:76160"/>
    </physiologicalReaction>
</comment>
<evidence type="ECO:0000256" key="4">
    <source>
        <dbReference type="ARBA" id="ARBA00022692"/>
    </source>
</evidence>
<evidence type="ECO:0000256" key="6">
    <source>
        <dbReference type="ARBA" id="ARBA00023053"/>
    </source>
</evidence>
<comment type="function">
    <text evidence="12">Fluoride-specific ion channel. Important for reducing fluoride concentration in the cell, thus reducing its toxicity.</text>
</comment>
<feature type="transmembrane region" description="Helical" evidence="12">
    <location>
        <begin position="62"/>
        <end position="82"/>
    </location>
</feature>
<keyword evidence="14" id="KW-1185">Reference proteome</keyword>
<dbReference type="PANTHER" id="PTHR28259:SF1">
    <property type="entry name" value="FLUORIDE EXPORT PROTEIN 1-RELATED"/>
    <property type="match status" value="1"/>
</dbReference>
<keyword evidence="4 12" id="KW-0812">Transmembrane</keyword>
<feature type="binding site" evidence="12">
    <location>
        <position position="75"/>
    </location>
    <ligand>
        <name>Na(+)</name>
        <dbReference type="ChEBI" id="CHEBI:29101"/>
        <note>structural</note>
    </ligand>
</feature>
<keyword evidence="3" id="KW-0997">Cell inner membrane</keyword>
<dbReference type="NCBIfam" id="TIGR00494">
    <property type="entry name" value="crcB"/>
    <property type="match status" value="1"/>
</dbReference>
<comment type="caution">
    <text evidence="13">The sequence shown here is derived from an EMBL/GenBank/DDBJ whole genome shotgun (WGS) entry which is preliminary data.</text>
</comment>
<keyword evidence="9 12" id="KW-0407">Ion channel</keyword>
<gene>
    <name evidence="12 13" type="primary">crcB</name>
    <name evidence="12" type="synonym">fluC</name>
    <name evidence="13" type="ORF">GQF02_11220</name>
</gene>
<evidence type="ECO:0000256" key="9">
    <source>
        <dbReference type="ARBA" id="ARBA00023303"/>
    </source>
</evidence>
<comment type="activity regulation">
    <text evidence="12">Na(+) is not transported, but it plays an essential structural role and its presence is essential for fluoride channel function.</text>
</comment>
<keyword evidence="12" id="KW-0813">Transport</keyword>
<comment type="similarity">
    <text evidence="10 12">Belongs to the fluoride channel Fluc/FEX (TC 1.A.43) family.</text>
</comment>
<evidence type="ECO:0000313" key="14">
    <source>
        <dbReference type="Proteomes" id="UP000467214"/>
    </source>
</evidence>
<dbReference type="Pfam" id="PF02537">
    <property type="entry name" value="CRCB"/>
    <property type="match status" value="1"/>
</dbReference>
<keyword evidence="8 12" id="KW-0472">Membrane</keyword>
<keyword evidence="12" id="KW-0479">Metal-binding</keyword>
<proteinExistence type="inferred from homology"/>
<dbReference type="NCBIfam" id="NF010792">
    <property type="entry name" value="PRK14196.1"/>
    <property type="match status" value="1"/>
</dbReference>
<keyword evidence="6 12" id="KW-0915">Sodium</keyword>
<name>A0A845BLK1_9NEIS</name>
<dbReference type="AlphaFoldDB" id="A0A845BLK1"/>
<evidence type="ECO:0000256" key="3">
    <source>
        <dbReference type="ARBA" id="ARBA00022519"/>
    </source>
</evidence>
<evidence type="ECO:0000256" key="11">
    <source>
        <dbReference type="ARBA" id="ARBA00035585"/>
    </source>
</evidence>
<evidence type="ECO:0000313" key="13">
    <source>
        <dbReference type="EMBL" id="MXR37547.1"/>
    </source>
</evidence>
<dbReference type="PANTHER" id="PTHR28259">
    <property type="entry name" value="FLUORIDE EXPORT PROTEIN 1-RELATED"/>
    <property type="match status" value="1"/>
</dbReference>
<dbReference type="HAMAP" id="MF_00454">
    <property type="entry name" value="FluC"/>
    <property type="match status" value="1"/>
</dbReference>
<evidence type="ECO:0000256" key="2">
    <source>
        <dbReference type="ARBA" id="ARBA00022475"/>
    </source>
</evidence>
<keyword evidence="5 12" id="KW-1133">Transmembrane helix</keyword>
<dbReference type="Proteomes" id="UP000467214">
    <property type="component" value="Unassembled WGS sequence"/>
</dbReference>
<feature type="binding site" evidence="12">
    <location>
        <position position="72"/>
    </location>
    <ligand>
        <name>Na(+)</name>
        <dbReference type="ChEBI" id="CHEBI:29101"/>
        <note>structural</note>
    </ligand>
</feature>
<dbReference type="GO" id="GO:0005886">
    <property type="term" value="C:plasma membrane"/>
    <property type="evidence" value="ECO:0007669"/>
    <property type="project" value="UniProtKB-SubCell"/>
</dbReference>
<dbReference type="InterPro" id="IPR003691">
    <property type="entry name" value="FluC"/>
</dbReference>
<reference evidence="13 14" key="1">
    <citation type="submission" date="2019-12" db="EMBL/GenBank/DDBJ databases">
        <title>Neisseriaceae gen. nov. sp. Genome sequencing and assembly.</title>
        <authorList>
            <person name="Liu Z."/>
            <person name="Li A."/>
        </authorList>
    </citation>
    <scope>NUCLEOTIDE SEQUENCE [LARGE SCALE GENOMIC DNA]</scope>
    <source>
        <strain evidence="13 14">B2N2-7</strain>
    </source>
</reference>
<feature type="transmembrane region" description="Helical" evidence="12">
    <location>
        <begin position="36"/>
        <end position="55"/>
    </location>
</feature>
<dbReference type="GO" id="GO:0062054">
    <property type="term" value="F:fluoride channel activity"/>
    <property type="evidence" value="ECO:0007669"/>
    <property type="project" value="UniProtKB-UniRule"/>
</dbReference>
<keyword evidence="2 12" id="KW-1003">Cell membrane</keyword>
<evidence type="ECO:0000256" key="10">
    <source>
        <dbReference type="ARBA" id="ARBA00035120"/>
    </source>
</evidence>
<accession>A0A845BLK1</accession>
<evidence type="ECO:0000256" key="5">
    <source>
        <dbReference type="ARBA" id="ARBA00022989"/>
    </source>
</evidence>
<feature type="transmembrane region" description="Helical" evidence="12">
    <location>
        <begin position="94"/>
        <end position="121"/>
    </location>
</feature>
<evidence type="ECO:0000256" key="7">
    <source>
        <dbReference type="ARBA" id="ARBA00023065"/>
    </source>
</evidence>
<keyword evidence="7 12" id="KW-0406">Ion transport</keyword>
<dbReference type="EMBL" id="WSSB01000009">
    <property type="protein sequence ID" value="MXR37547.1"/>
    <property type="molecule type" value="Genomic_DNA"/>
</dbReference>
<organism evidence="13 14">
    <name type="scientific">Craterilacuibacter sinensis</name>
    <dbReference type="NCBI Taxonomy" id="2686017"/>
    <lineage>
        <taxon>Bacteria</taxon>
        <taxon>Pseudomonadati</taxon>
        <taxon>Pseudomonadota</taxon>
        <taxon>Betaproteobacteria</taxon>
        <taxon>Neisseriales</taxon>
        <taxon>Neisseriaceae</taxon>
        <taxon>Craterilacuibacter</taxon>
    </lineage>
</organism>
<dbReference type="GO" id="GO:0140114">
    <property type="term" value="P:cellular detoxification of fluoride"/>
    <property type="evidence" value="ECO:0007669"/>
    <property type="project" value="UniProtKB-UniRule"/>
</dbReference>
<evidence type="ECO:0000256" key="8">
    <source>
        <dbReference type="ARBA" id="ARBA00023136"/>
    </source>
</evidence>